<evidence type="ECO:0000256" key="1">
    <source>
        <dbReference type="SAM" id="MobiDB-lite"/>
    </source>
</evidence>
<sequence>MANLKLASGRARGRPVRELRYGEKAALELYMRAAGSGSEDKTVVIRQSVSALITRSTATSLTPGWRPRVSRVGPAPRRSPGPDYIDGLCRTKRSLRPKSVSAGRKEAPGYVTQFKSYNPLRKILTC</sequence>
<accession>A0A4C1UW07</accession>
<comment type="caution">
    <text evidence="2">The sequence shown here is derived from an EMBL/GenBank/DDBJ whole genome shotgun (WGS) entry which is preliminary data.</text>
</comment>
<dbReference type="AlphaFoldDB" id="A0A4C1UW07"/>
<gene>
    <name evidence="2" type="ORF">EVAR_20870_1</name>
</gene>
<dbReference type="Proteomes" id="UP000299102">
    <property type="component" value="Unassembled WGS sequence"/>
</dbReference>
<organism evidence="2 3">
    <name type="scientific">Eumeta variegata</name>
    <name type="common">Bagworm moth</name>
    <name type="synonym">Eumeta japonica</name>
    <dbReference type="NCBI Taxonomy" id="151549"/>
    <lineage>
        <taxon>Eukaryota</taxon>
        <taxon>Metazoa</taxon>
        <taxon>Ecdysozoa</taxon>
        <taxon>Arthropoda</taxon>
        <taxon>Hexapoda</taxon>
        <taxon>Insecta</taxon>
        <taxon>Pterygota</taxon>
        <taxon>Neoptera</taxon>
        <taxon>Endopterygota</taxon>
        <taxon>Lepidoptera</taxon>
        <taxon>Glossata</taxon>
        <taxon>Ditrysia</taxon>
        <taxon>Tineoidea</taxon>
        <taxon>Psychidae</taxon>
        <taxon>Oiketicinae</taxon>
        <taxon>Eumeta</taxon>
    </lineage>
</organism>
<keyword evidence="3" id="KW-1185">Reference proteome</keyword>
<protein>
    <submittedName>
        <fullName evidence="2">Uncharacterized protein</fullName>
    </submittedName>
</protein>
<name>A0A4C1UW07_EUMVA</name>
<feature type="region of interest" description="Disordered" evidence="1">
    <location>
        <begin position="63"/>
        <end position="89"/>
    </location>
</feature>
<reference evidence="2 3" key="1">
    <citation type="journal article" date="2019" name="Commun. Biol.">
        <title>The bagworm genome reveals a unique fibroin gene that provides high tensile strength.</title>
        <authorList>
            <person name="Kono N."/>
            <person name="Nakamura H."/>
            <person name="Ohtoshi R."/>
            <person name="Tomita M."/>
            <person name="Numata K."/>
            <person name="Arakawa K."/>
        </authorList>
    </citation>
    <scope>NUCLEOTIDE SEQUENCE [LARGE SCALE GENOMIC DNA]</scope>
</reference>
<dbReference type="EMBL" id="BGZK01000233">
    <property type="protein sequence ID" value="GBP30420.1"/>
    <property type="molecule type" value="Genomic_DNA"/>
</dbReference>
<proteinExistence type="predicted"/>
<evidence type="ECO:0000313" key="2">
    <source>
        <dbReference type="EMBL" id="GBP30420.1"/>
    </source>
</evidence>
<evidence type="ECO:0000313" key="3">
    <source>
        <dbReference type="Proteomes" id="UP000299102"/>
    </source>
</evidence>